<organism evidence="1 2">
    <name type="scientific">Cricetulus griseus</name>
    <name type="common">Chinese hamster</name>
    <name type="synonym">Cricetulus barabensis griseus</name>
    <dbReference type="NCBI Taxonomy" id="10029"/>
    <lineage>
        <taxon>Eukaryota</taxon>
        <taxon>Metazoa</taxon>
        <taxon>Chordata</taxon>
        <taxon>Craniata</taxon>
        <taxon>Vertebrata</taxon>
        <taxon>Euteleostomi</taxon>
        <taxon>Mammalia</taxon>
        <taxon>Eutheria</taxon>
        <taxon>Euarchontoglires</taxon>
        <taxon>Glires</taxon>
        <taxon>Rodentia</taxon>
        <taxon>Myomorpha</taxon>
        <taxon>Muroidea</taxon>
        <taxon>Cricetidae</taxon>
        <taxon>Cricetinae</taxon>
        <taxon>Cricetulus</taxon>
    </lineage>
</organism>
<reference evidence="2" key="1">
    <citation type="journal article" date="2013" name="Nat. Biotechnol.">
        <title>Chinese hamster genome sequenced from sorted chromosomes.</title>
        <authorList>
            <person name="Brinkrolf K."/>
            <person name="Rupp O."/>
            <person name="Laux H."/>
            <person name="Kollin F."/>
            <person name="Ernst W."/>
            <person name="Linke B."/>
            <person name="Kofler R."/>
            <person name="Romand S."/>
            <person name="Hesse F."/>
            <person name="Budach W.E."/>
            <person name="Galosy S."/>
            <person name="Muller D."/>
            <person name="Noll T."/>
            <person name="Wienberg J."/>
            <person name="Jostock T."/>
            <person name="Leonard M."/>
            <person name="Grillari J."/>
            <person name="Tauch A."/>
            <person name="Goesmann A."/>
            <person name="Helk B."/>
            <person name="Mott J.E."/>
            <person name="Puhler A."/>
            <person name="Borth N."/>
        </authorList>
    </citation>
    <scope>NUCLEOTIDE SEQUENCE [LARGE SCALE GENOMIC DNA]</scope>
    <source>
        <strain evidence="2">17A/GY</strain>
    </source>
</reference>
<dbReference type="Proteomes" id="UP000030759">
    <property type="component" value="Unassembled WGS sequence"/>
</dbReference>
<accession>A0A061HZU5</accession>
<dbReference type="AlphaFoldDB" id="A0A061HZU5"/>
<sequence>FIVRPDVKQRKMASFLDWSLCTLAHSSFQTIEGVIAMDGMLQALSFTLAFQPPLHDLLFHPTSLHPIGPATCPEESLKGLCVTPPHTLT</sequence>
<name>A0A061HZU5_CRIGR</name>
<proteinExistence type="predicted"/>
<evidence type="ECO:0000313" key="1">
    <source>
        <dbReference type="EMBL" id="ERE67554.1"/>
    </source>
</evidence>
<evidence type="ECO:0000313" key="2">
    <source>
        <dbReference type="Proteomes" id="UP000030759"/>
    </source>
</evidence>
<protein>
    <submittedName>
        <fullName evidence="1">Tubulin-specific chaperone D</fullName>
    </submittedName>
</protein>
<feature type="non-terminal residue" evidence="1">
    <location>
        <position position="1"/>
    </location>
</feature>
<dbReference type="EMBL" id="KE682216">
    <property type="protein sequence ID" value="ERE67554.1"/>
    <property type="molecule type" value="Genomic_DNA"/>
</dbReference>
<gene>
    <name evidence="1" type="ORF">H671_7g18584</name>
</gene>